<evidence type="ECO:0000256" key="19">
    <source>
        <dbReference type="ARBA" id="ARBA00061673"/>
    </source>
</evidence>
<keyword evidence="5" id="KW-0963">Cytoplasm</keyword>
<evidence type="ECO:0000256" key="11">
    <source>
        <dbReference type="ARBA" id="ARBA00022840"/>
    </source>
</evidence>
<accession>A0A226E627</accession>
<gene>
    <name evidence="24" type="ORF">Fcan01_13314</name>
</gene>
<evidence type="ECO:0000256" key="5">
    <source>
        <dbReference type="ARBA" id="ARBA00022490"/>
    </source>
</evidence>
<dbReference type="EC" id="2.7.7.3" evidence="4"/>
<reference evidence="24 25" key="1">
    <citation type="submission" date="2015-12" db="EMBL/GenBank/DDBJ databases">
        <title>The genome of Folsomia candida.</title>
        <authorList>
            <person name="Faddeeva A."/>
            <person name="Derks M.F."/>
            <person name="Anvar Y."/>
            <person name="Smit S."/>
            <person name="Van Straalen N."/>
            <person name="Roelofs D."/>
        </authorList>
    </citation>
    <scope>NUCLEOTIDE SEQUENCE [LARGE SCALE GENOMIC DNA]</scope>
    <source>
        <strain evidence="24 25">VU population</strain>
        <tissue evidence="24">Whole body</tissue>
    </source>
</reference>
<comment type="subunit">
    <text evidence="3">Monomer.</text>
</comment>
<name>A0A226E627_FOLCA</name>
<dbReference type="InterPro" id="IPR001977">
    <property type="entry name" value="Depp_CoAkinase"/>
</dbReference>
<evidence type="ECO:0000259" key="23">
    <source>
        <dbReference type="Pfam" id="PF01467"/>
    </source>
</evidence>
<dbReference type="GO" id="GO:0005759">
    <property type="term" value="C:mitochondrial matrix"/>
    <property type="evidence" value="ECO:0007669"/>
    <property type="project" value="UniProtKB-SubCell"/>
</dbReference>
<dbReference type="HAMAP" id="MF_00376">
    <property type="entry name" value="Dephospho_CoA_kinase"/>
    <property type="match status" value="1"/>
</dbReference>
<evidence type="ECO:0000256" key="18">
    <source>
        <dbReference type="ARBA" id="ARBA00060696"/>
    </source>
</evidence>
<keyword evidence="12" id="KW-0496">Mitochondrion</keyword>
<comment type="pathway">
    <text evidence="17">Cofactor biosynthesis; coenzyme A biosynthesis; CoA from (R)-pantothenate: step 4/5.</text>
</comment>
<evidence type="ECO:0000256" key="15">
    <source>
        <dbReference type="ARBA" id="ARBA00051912"/>
    </source>
</evidence>
<comment type="caution">
    <text evidence="24">The sequence shown here is derived from an EMBL/GenBank/DDBJ whole genome shotgun (WGS) entry which is preliminary data.</text>
</comment>
<comment type="catalytic activity">
    <reaction evidence="14">
        <text>(R)-4'-phosphopantetheine + ATP + H(+) = 3'-dephospho-CoA + diphosphate</text>
        <dbReference type="Rhea" id="RHEA:19801"/>
        <dbReference type="ChEBI" id="CHEBI:15378"/>
        <dbReference type="ChEBI" id="CHEBI:30616"/>
        <dbReference type="ChEBI" id="CHEBI:33019"/>
        <dbReference type="ChEBI" id="CHEBI:57328"/>
        <dbReference type="ChEBI" id="CHEBI:61723"/>
        <dbReference type="EC" id="2.7.7.3"/>
    </reaction>
    <physiologicalReaction direction="left-to-right" evidence="14">
        <dbReference type="Rhea" id="RHEA:19802"/>
    </physiologicalReaction>
</comment>
<evidence type="ECO:0000256" key="10">
    <source>
        <dbReference type="ARBA" id="ARBA00022777"/>
    </source>
</evidence>
<evidence type="ECO:0000256" key="4">
    <source>
        <dbReference type="ARBA" id="ARBA00012392"/>
    </source>
</evidence>
<keyword evidence="6" id="KW-0597">Phosphoprotein</keyword>
<dbReference type="NCBIfam" id="TIGR00152">
    <property type="entry name" value="dephospho-CoA kinase"/>
    <property type="match status" value="1"/>
</dbReference>
<evidence type="ECO:0000256" key="20">
    <source>
        <dbReference type="ARBA" id="ARBA00066359"/>
    </source>
</evidence>
<evidence type="ECO:0000256" key="13">
    <source>
        <dbReference type="ARBA" id="ARBA00023268"/>
    </source>
</evidence>
<dbReference type="PANTHER" id="PTHR10695">
    <property type="entry name" value="DEPHOSPHO-COA KINASE-RELATED"/>
    <property type="match status" value="1"/>
</dbReference>
<dbReference type="Pfam" id="PF01467">
    <property type="entry name" value="CTP_transf_like"/>
    <property type="match status" value="1"/>
</dbReference>
<evidence type="ECO:0000256" key="21">
    <source>
        <dbReference type="ARBA" id="ARBA00067394"/>
    </source>
</evidence>
<comment type="catalytic activity">
    <reaction evidence="15">
        <text>3'-dephospho-CoA + ATP = ADP + CoA + H(+)</text>
        <dbReference type="Rhea" id="RHEA:18245"/>
        <dbReference type="ChEBI" id="CHEBI:15378"/>
        <dbReference type="ChEBI" id="CHEBI:30616"/>
        <dbReference type="ChEBI" id="CHEBI:57287"/>
        <dbReference type="ChEBI" id="CHEBI:57328"/>
        <dbReference type="ChEBI" id="CHEBI:456216"/>
        <dbReference type="EC" id="2.7.1.24"/>
    </reaction>
    <physiologicalReaction direction="left-to-right" evidence="15">
        <dbReference type="Rhea" id="RHEA:18246"/>
    </physiologicalReaction>
</comment>
<dbReference type="CDD" id="cd02164">
    <property type="entry name" value="PPAT_CoAS"/>
    <property type="match status" value="1"/>
</dbReference>
<evidence type="ECO:0000256" key="17">
    <source>
        <dbReference type="ARBA" id="ARBA00060565"/>
    </source>
</evidence>
<evidence type="ECO:0000313" key="25">
    <source>
        <dbReference type="Proteomes" id="UP000198287"/>
    </source>
</evidence>
<evidence type="ECO:0000256" key="16">
    <source>
        <dbReference type="ARBA" id="ARBA00059677"/>
    </source>
</evidence>
<dbReference type="EMBL" id="LNIX01000007">
    <property type="protein sequence ID" value="OXA52016.1"/>
    <property type="molecule type" value="Genomic_DNA"/>
</dbReference>
<dbReference type="EC" id="2.7.1.24" evidence="20"/>
<keyword evidence="13" id="KW-0511">Multifunctional enzyme</keyword>
<dbReference type="FunFam" id="3.40.50.620:FF:000089">
    <property type="entry name" value="Bifunctional coenzyme A synthase"/>
    <property type="match status" value="1"/>
</dbReference>
<keyword evidence="7" id="KW-0808">Transferase</keyword>
<dbReference type="SUPFAM" id="SSF52374">
    <property type="entry name" value="Nucleotidylyl transferase"/>
    <property type="match status" value="1"/>
</dbReference>
<keyword evidence="22" id="KW-0732">Signal</keyword>
<dbReference type="OMA" id="EIHCHEV"/>
<dbReference type="InterPro" id="IPR027417">
    <property type="entry name" value="P-loop_NTPase"/>
</dbReference>
<feature type="signal peptide" evidence="22">
    <location>
        <begin position="1"/>
        <end position="17"/>
    </location>
</feature>
<proteinExistence type="inferred from homology"/>
<evidence type="ECO:0000256" key="6">
    <source>
        <dbReference type="ARBA" id="ARBA00022553"/>
    </source>
</evidence>
<evidence type="ECO:0000256" key="12">
    <source>
        <dbReference type="ARBA" id="ARBA00023128"/>
    </source>
</evidence>
<comment type="subcellular location">
    <subcellularLocation>
        <location evidence="2">Cytoplasm</location>
    </subcellularLocation>
    <subcellularLocation>
        <location evidence="1">Mitochondrion matrix</location>
    </subcellularLocation>
</comment>
<dbReference type="InterPro" id="IPR004821">
    <property type="entry name" value="Cyt_trans-like"/>
</dbReference>
<dbReference type="Pfam" id="PF01121">
    <property type="entry name" value="CoaE"/>
    <property type="match status" value="1"/>
</dbReference>
<dbReference type="AlphaFoldDB" id="A0A226E627"/>
<dbReference type="CDD" id="cd02022">
    <property type="entry name" value="DPCK"/>
    <property type="match status" value="1"/>
</dbReference>
<dbReference type="STRING" id="158441.A0A226E627"/>
<dbReference type="GO" id="GO:0015937">
    <property type="term" value="P:coenzyme A biosynthetic process"/>
    <property type="evidence" value="ECO:0007669"/>
    <property type="project" value="InterPro"/>
</dbReference>
<keyword evidence="8" id="KW-0548">Nucleotidyltransferase</keyword>
<keyword evidence="9" id="KW-0547">Nucleotide-binding</keyword>
<keyword evidence="11" id="KW-0067">ATP-binding</keyword>
<dbReference type="Proteomes" id="UP000198287">
    <property type="component" value="Unassembled WGS sequence"/>
</dbReference>
<dbReference type="PROSITE" id="PS51219">
    <property type="entry name" value="DPCK"/>
    <property type="match status" value="1"/>
</dbReference>
<keyword evidence="10" id="KW-0418">Kinase</keyword>
<dbReference type="GO" id="GO:0004140">
    <property type="term" value="F:dephospho-CoA kinase activity"/>
    <property type="evidence" value="ECO:0007669"/>
    <property type="project" value="UniProtKB-EC"/>
</dbReference>
<evidence type="ECO:0000313" key="24">
    <source>
        <dbReference type="EMBL" id="OXA52016.1"/>
    </source>
</evidence>
<organism evidence="24 25">
    <name type="scientific">Folsomia candida</name>
    <name type="common">Springtail</name>
    <dbReference type="NCBI Taxonomy" id="158441"/>
    <lineage>
        <taxon>Eukaryota</taxon>
        <taxon>Metazoa</taxon>
        <taxon>Ecdysozoa</taxon>
        <taxon>Arthropoda</taxon>
        <taxon>Hexapoda</taxon>
        <taxon>Collembola</taxon>
        <taxon>Entomobryomorpha</taxon>
        <taxon>Isotomoidea</taxon>
        <taxon>Isotomidae</taxon>
        <taxon>Proisotominae</taxon>
        <taxon>Folsomia</taxon>
    </lineage>
</organism>
<protein>
    <recommendedName>
        <fullName evidence="21">Bifunctional coenzyme A synthase</fullName>
        <ecNumber evidence="20">2.7.1.24</ecNumber>
        <ecNumber evidence="4">2.7.7.3</ecNumber>
    </recommendedName>
</protein>
<evidence type="ECO:0000256" key="1">
    <source>
        <dbReference type="ARBA" id="ARBA00004305"/>
    </source>
</evidence>
<dbReference type="PANTHER" id="PTHR10695:SF46">
    <property type="entry name" value="BIFUNCTIONAL COENZYME A SYNTHASE-RELATED"/>
    <property type="match status" value="1"/>
</dbReference>
<feature type="chain" id="PRO_5012172096" description="Bifunctional coenzyme A synthase" evidence="22">
    <location>
        <begin position="18"/>
        <end position="542"/>
    </location>
</feature>
<evidence type="ECO:0000256" key="22">
    <source>
        <dbReference type="SAM" id="SignalP"/>
    </source>
</evidence>
<keyword evidence="25" id="KW-1185">Reference proteome</keyword>
<evidence type="ECO:0000256" key="14">
    <source>
        <dbReference type="ARBA" id="ARBA00051310"/>
    </source>
</evidence>
<dbReference type="Gene3D" id="3.40.50.300">
    <property type="entry name" value="P-loop containing nucleotide triphosphate hydrolases"/>
    <property type="match status" value="1"/>
</dbReference>
<dbReference type="InterPro" id="IPR014729">
    <property type="entry name" value="Rossmann-like_a/b/a_fold"/>
</dbReference>
<dbReference type="OrthoDB" id="330671at2759"/>
<comment type="similarity">
    <text evidence="19">In the central section; belongs to the eukaryotic CoaD family.</text>
</comment>
<comment type="function">
    <text evidence="16">Bifunctional enzyme that catalyzes the fourth and fifth sequential steps of CoA biosynthetic pathway. The fourth reaction is catalyzed by the phosphopantetheine adenylyltransferase, coded by the coaD domain; the fifth reaction is catalyzed by the dephospho-CoA kinase, coded by the coaE domain. May act as a point of CoA biosynthesis regulation.</text>
</comment>
<evidence type="ECO:0000256" key="9">
    <source>
        <dbReference type="ARBA" id="ARBA00022741"/>
    </source>
</evidence>
<evidence type="ECO:0000256" key="7">
    <source>
        <dbReference type="ARBA" id="ARBA00022679"/>
    </source>
</evidence>
<dbReference type="GO" id="GO:0004595">
    <property type="term" value="F:pantetheine-phosphate adenylyltransferase activity"/>
    <property type="evidence" value="ECO:0007669"/>
    <property type="project" value="UniProtKB-EC"/>
</dbReference>
<dbReference type="Gene3D" id="3.40.50.620">
    <property type="entry name" value="HUPs"/>
    <property type="match status" value="1"/>
</dbReference>
<evidence type="ECO:0000256" key="3">
    <source>
        <dbReference type="ARBA" id="ARBA00011245"/>
    </source>
</evidence>
<dbReference type="GO" id="GO:0005524">
    <property type="term" value="F:ATP binding"/>
    <property type="evidence" value="ECO:0007669"/>
    <property type="project" value="UniProtKB-KW"/>
</dbReference>
<sequence length="542" mass="59917">MALNGLLLLTSSTVSVASRSRINLLGAKKFLEVVDKRSAMANVVPPGVLYVVQWCPSDLQETKGPPASGLMSLIYGQGNAQCPSVDIRLLLNEGTGLLARPKVPIDLVMVDGCPNRISLQSVRSFVNEWFSVTRKDYSVQYLTKTEDMVVPSAEENGSDVGGTPSGGDSSDFRQYEVVILGGTFDRMHNAHKILLTEAVLMCTKEIIVGVTSDNMIKSKLLYELIEECPVRLERVKTFLADVAPHLRHRVVTIDDPFGPAITDKDIGLIVVSTETIKGADKINEIRKGKEFPPLDVHNIILFTDELKQNEHEEDKISSSSQRIRILGDRLKPPRKLPSVPYVIGLTGGIASGKSTLCGYLETLGLPTINCDLLGHDAYKRGTACFDKIVETFGADVLTTSKDEINRKVLGTKVFNNPSELKKLTSIVWPEIRQLAQAQINKLASEGHKAIVLDAAVLLEAEWDDMCNDVWVVVIPKEESIRRVQARDGLSAEDAEKRVAAQVSNHERVQRANFVFCSLWEVDFTRRQADKAWKDIKSIIDTL</sequence>
<evidence type="ECO:0000256" key="2">
    <source>
        <dbReference type="ARBA" id="ARBA00004496"/>
    </source>
</evidence>
<feature type="domain" description="Cytidyltransferase-like" evidence="23">
    <location>
        <begin position="179"/>
        <end position="320"/>
    </location>
</feature>
<comment type="pathway">
    <text evidence="18">Cofactor biosynthesis; coenzyme A biosynthesis; CoA from (R)-pantothenate: step 5/5.</text>
</comment>
<dbReference type="NCBIfam" id="NF001985">
    <property type="entry name" value="PRK00777.1"/>
    <property type="match status" value="1"/>
</dbReference>
<dbReference type="SUPFAM" id="SSF52540">
    <property type="entry name" value="P-loop containing nucleoside triphosphate hydrolases"/>
    <property type="match status" value="1"/>
</dbReference>
<evidence type="ECO:0000256" key="8">
    <source>
        <dbReference type="ARBA" id="ARBA00022695"/>
    </source>
</evidence>
<dbReference type="FunFam" id="3.40.50.300:FF:000899">
    <property type="entry name" value="Bifunctional coenzyme A synthase"/>
    <property type="match status" value="1"/>
</dbReference>